<dbReference type="CDD" id="cd11344">
    <property type="entry name" value="AmyAc_GlgE_like"/>
    <property type="match status" value="1"/>
</dbReference>
<evidence type="ECO:0000256" key="4">
    <source>
        <dbReference type="ARBA" id="ARBA00023277"/>
    </source>
</evidence>
<proteinExistence type="inferred from homology"/>
<evidence type="ECO:0000256" key="3">
    <source>
        <dbReference type="ARBA" id="ARBA00022679"/>
    </source>
</evidence>
<gene>
    <name evidence="6" type="primary">glgE</name>
    <name evidence="8" type="ORF">F8O01_04610</name>
</gene>
<feature type="binding site" evidence="6">
    <location>
        <position position="383"/>
    </location>
    <ligand>
        <name>alpha-maltose 1-phosphate</name>
        <dbReference type="ChEBI" id="CHEBI:63576"/>
    </ligand>
</feature>
<name>A0A7J5BZC6_9MICO</name>
<evidence type="ECO:0000256" key="6">
    <source>
        <dbReference type="HAMAP-Rule" id="MF_02124"/>
    </source>
</evidence>
<feature type="domain" description="Glycosyl hydrolase family 13 catalytic" evidence="7">
    <location>
        <begin position="195"/>
        <end position="531"/>
    </location>
</feature>
<keyword evidence="4 6" id="KW-0119">Carbohydrate metabolism</keyword>
<evidence type="ECO:0000313" key="9">
    <source>
        <dbReference type="Proteomes" id="UP000467240"/>
    </source>
</evidence>
<keyword evidence="2 6" id="KW-0328">Glycosyltransferase</keyword>
<dbReference type="InterPro" id="IPR021828">
    <property type="entry name" value="GlgE_dom_N/S"/>
</dbReference>
<dbReference type="Proteomes" id="UP000467240">
    <property type="component" value="Unassembled WGS sequence"/>
</dbReference>
<comment type="subunit">
    <text evidence="1 6">Homodimer.</text>
</comment>
<evidence type="ECO:0000256" key="2">
    <source>
        <dbReference type="ARBA" id="ARBA00022676"/>
    </source>
</evidence>
<dbReference type="PANTHER" id="PTHR47786:SF2">
    <property type="entry name" value="GLYCOSYL HYDROLASE FAMILY 13 CATALYTIC DOMAIN-CONTAINING PROTEIN"/>
    <property type="match status" value="1"/>
</dbReference>
<dbReference type="AlphaFoldDB" id="A0A7J5BZC6"/>
<dbReference type="GO" id="GO:0030979">
    <property type="term" value="P:alpha-glucan biosynthetic process"/>
    <property type="evidence" value="ECO:0007669"/>
    <property type="project" value="UniProtKB-UniRule"/>
</dbReference>
<sequence>MGRIPILGLRPQIEDDLFPTKGTVGDVIPFSCIAFREGHDLIGVEVVLTEPSGHEQRARLVPGEPGTDRWHGELQVRERGVNEWHVEAWGDDYATWRHNAELKIPAGVDVELMLREGAAILERAAADPALDPDERLLLRESARRSTSTQDAVPTRFGALVDDEVLSILSAHPVRSLVTHSPVRRIRVERELAGRGAWYEFFPRSEGAHRNDDGTWSSGTFRTASARVPAVAAMGFDVLYVPPIHPIGRTNRKGPNNTLTAGPNDPGSPWAIGAAEGGHQDIHPELGTVDDFRDFVAEVRRNGLELAIDIALQATPDHPWVDAHPDWFTQLLDGTIAYAENPPKKYQDIYPLNFDGDRNGLYQEVLDTFLHWIDLGVSIFRIDNPHTKPLQFWEWLIAEVTAVHPDAVFLSEAFTRPAVMHALGAIGFQQSYTYFTWRNTKEELETYLDEVSHESSDFLRPNFFVNTPDILTSYLQLGGRPAYTIRATIAATGSPLWGMYAGYELIENVARPGSEENIDNEKYEFKERDWATEEASGHSIAPYVTRLNEIRHAHPALQHLRNLTVQRTDSEQLLAFSKHLPAEYAPDGVADTIIVVVVLDPYSPVESMVHIDQSAFGGTPGGLFEVEDLLTGQVWTWGDDNYVRLDPHTTPAHVLHVRPTGA</sequence>
<dbReference type="PANTHER" id="PTHR47786">
    <property type="entry name" value="ALPHA-1,4-GLUCAN:MALTOSE-1-PHOSPHATE MALTOSYLTRANSFERASE"/>
    <property type="match status" value="1"/>
</dbReference>
<feature type="site" description="Transition state stabilizer" evidence="6">
    <location>
        <position position="468"/>
    </location>
</feature>
<dbReference type="InterPro" id="IPR013780">
    <property type="entry name" value="Glyco_hydro_b"/>
</dbReference>
<organism evidence="8 9">
    <name type="scientific">Pseudoclavibacter chungangensis</name>
    <dbReference type="NCBI Taxonomy" id="587635"/>
    <lineage>
        <taxon>Bacteria</taxon>
        <taxon>Bacillati</taxon>
        <taxon>Actinomycetota</taxon>
        <taxon>Actinomycetes</taxon>
        <taxon>Micrococcales</taxon>
        <taxon>Microbacteriaceae</taxon>
        <taxon>Pseudoclavibacter</taxon>
    </lineage>
</organism>
<dbReference type="InterPro" id="IPR017853">
    <property type="entry name" value="GH"/>
</dbReference>
<feature type="active site" description="Nucleophile" evidence="6">
    <location>
        <position position="382"/>
    </location>
</feature>
<feature type="active site" description="Proton donor" evidence="6">
    <location>
        <position position="411"/>
    </location>
</feature>
<dbReference type="EC" id="2.4.99.16" evidence="6"/>
<comment type="caution">
    <text evidence="8">The sequence shown here is derived from an EMBL/GenBank/DDBJ whole genome shotgun (WGS) entry which is preliminary data.</text>
</comment>
<evidence type="ECO:0000256" key="5">
    <source>
        <dbReference type="ARBA" id="ARBA00048735"/>
    </source>
</evidence>
<dbReference type="GO" id="GO:0004553">
    <property type="term" value="F:hydrolase activity, hydrolyzing O-glycosyl compounds"/>
    <property type="evidence" value="ECO:0007669"/>
    <property type="project" value="InterPro"/>
</dbReference>
<feature type="binding site" evidence="6">
    <location>
        <position position="252"/>
    </location>
    <ligand>
        <name>alpha-maltose 1-phosphate</name>
        <dbReference type="ChEBI" id="CHEBI:63576"/>
    </ligand>
</feature>
<dbReference type="Gene3D" id="1.20.58.80">
    <property type="entry name" value="Phosphotransferase system, lactose/cellobiose-type IIA subunit"/>
    <property type="match status" value="1"/>
</dbReference>
<dbReference type="SMART" id="SM00642">
    <property type="entry name" value="Aamy"/>
    <property type="match status" value="1"/>
</dbReference>
<dbReference type="Gene3D" id="2.60.40.10">
    <property type="entry name" value="Immunoglobulins"/>
    <property type="match status" value="1"/>
</dbReference>
<dbReference type="Pfam" id="PF11896">
    <property type="entry name" value="GlgE_dom_N_S"/>
    <property type="match status" value="1"/>
</dbReference>
<dbReference type="Gene3D" id="3.20.20.80">
    <property type="entry name" value="Glycosidases"/>
    <property type="match status" value="1"/>
</dbReference>
<evidence type="ECO:0000256" key="1">
    <source>
        <dbReference type="ARBA" id="ARBA00011738"/>
    </source>
</evidence>
<dbReference type="InterPro" id="IPR006047">
    <property type="entry name" value="GH13_cat_dom"/>
</dbReference>
<protein>
    <recommendedName>
        <fullName evidence="6">Alpha-1,4-glucan:maltose-1-phosphate maltosyltransferase</fullName>
        <shortName evidence="6">GMPMT</shortName>
        <ecNumber evidence="6">2.4.99.16</ecNumber>
    </recommendedName>
    <alternativeName>
        <fullName evidence="6">(1-&gt;4)-alpha-D-glucan:maltose-1-phosphate alpha-D-maltosyltransferase</fullName>
    </alternativeName>
</protein>
<dbReference type="InterPro" id="IPR026585">
    <property type="entry name" value="GlgE"/>
</dbReference>
<evidence type="ECO:0000313" key="8">
    <source>
        <dbReference type="EMBL" id="KAB1659710.1"/>
    </source>
</evidence>
<dbReference type="InterPro" id="IPR049171">
    <property type="entry name" value="GLGE_C"/>
</dbReference>
<feature type="binding site" evidence="6">
    <location>
        <begin position="521"/>
        <end position="522"/>
    </location>
    <ligand>
        <name>alpha-maltose 1-phosphate</name>
        <dbReference type="ChEBI" id="CHEBI:63576"/>
    </ligand>
</feature>
<feature type="binding site" evidence="6">
    <location>
        <position position="312"/>
    </location>
    <ligand>
        <name>alpha-maltose 1-phosphate</name>
        <dbReference type="ChEBI" id="CHEBI:63576"/>
    </ligand>
</feature>
<comment type="catalytic activity">
    <reaction evidence="5 6">
        <text>alpha-maltose 1-phosphate + [(1-&gt;4)-alpha-D-glucosyl](n) = [(1-&gt;4)-alpha-D-glucosyl](n+2) + phosphate</text>
        <dbReference type="Rhea" id="RHEA:42692"/>
        <dbReference type="Rhea" id="RHEA-COMP:9584"/>
        <dbReference type="Rhea" id="RHEA-COMP:10183"/>
        <dbReference type="ChEBI" id="CHEBI:15444"/>
        <dbReference type="ChEBI" id="CHEBI:43474"/>
        <dbReference type="ChEBI" id="CHEBI:63576"/>
        <dbReference type="EC" id="2.4.99.16"/>
    </reaction>
</comment>
<comment type="similarity">
    <text evidence="6">Belongs to the glycosyl hydrolase 13 family. GlgE subfamily.</text>
</comment>
<dbReference type="SUPFAM" id="SSF51445">
    <property type="entry name" value="(Trans)glycosidases"/>
    <property type="match status" value="1"/>
</dbReference>
<keyword evidence="9" id="KW-1185">Reference proteome</keyword>
<reference evidence="8 9" key="1">
    <citation type="submission" date="2019-09" db="EMBL/GenBank/DDBJ databases">
        <title>Phylogeny of genus Pseudoclavibacter and closely related genus.</title>
        <authorList>
            <person name="Li Y."/>
        </authorList>
    </citation>
    <scope>NUCLEOTIDE SEQUENCE [LARGE SCALE GENOMIC DNA]</scope>
    <source>
        <strain evidence="8 9">DSM 23821</strain>
    </source>
</reference>
<keyword evidence="3 6" id="KW-0808">Transferase</keyword>
<dbReference type="EMBL" id="WBJZ01000005">
    <property type="protein sequence ID" value="KAB1659710.1"/>
    <property type="molecule type" value="Genomic_DNA"/>
</dbReference>
<feature type="binding site" evidence="6">
    <location>
        <position position="347"/>
    </location>
    <ligand>
        <name>alpha-maltose 1-phosphate</name>
        <dbReference type="ChEBI" id="CHEBI:63576"/>
    </ligand>
</feature>
<dbReference type="HAMAP" id="MF_02124">
    <property type="entry name" value="GlgE"/>
    <property type="match status" value="1"/>
</dbReference>
<comment type="function">
    <text evidence="6">Maltosyltransferase that uses maltose 1-phosphate (M1P) as the sugar donor to elongate linear or branched alpha-(1-&gt;4)-glucans. Is involved in a branched alpha-glucan biosynthetic pathway from trehalose, together with TreS, Mak and GlgB.</text>
</comment>
<accession>A0A7J5BZC6</accession>
<dbReference type="Pfam" id="PF21702">
    <property type="entry name" value="GLGE_C"/>
    <property type="match status" value="1"/>
</dbReference>
<dbReference type="InterPro" id="IPR013783">
    <property type="entry name" value="Ig-like_fold"/>
</dbReference>
<dbReference type="Gene3D" id="2.60.40.1180">
    <property type="entry name" value="Golgi alpha-mannosidase II"/>
    <property type="match status" value="1"/>
</dbReference>
<dbReference type="GO" id="GO:0016758">
    <property type="term" value="F:hexosyltransferase activity"/>
    <property type="evidence" value="ECO:0007669"/>
    <property type="project" value="UniProtKB-UniRule"/>
</dbReference>
<evidence type="ECO:0000259" key="7">
    <source>
        <dbReference type="SMART" id="SM00642"/>
    </source>
</evidence>
<dbReference type="OrthoDB" id="9805159at2"/>